<accession>A0A1Q8BVY1</accession>
<dbReference type="GO" id="GO:0006506">
    <property type="term" value="P:GPI anchor biosynthetic process"/>
    <property type="evidence" value="ECO:0007669"/>
    <property type="project" value="TreeGrafter"/>
</dbReference>
<proteinExistence type="predicted"/>
<dbReference type="GO" id="GO:0016020">
    <property type="term" value="C:membrane"/>
    <property type="evidence" value="ECO:0007669"/>
    <property type="project" value="GOC"/>
</dbReference>
<keyword evidence="3" id="KW-1185">Reference proteome</keyword>
<feature type="domain" description="Endonuclease/exonuclease/phosphatase" evidence="1">
    <location>
        <begin position="17"/>
        <end position="233"/>
    </location>
</feature>
<comment type="caution">
    <text evidence="2">The sequence shown here is derived from an EMBL/GenBank/DDBJ whole genome shotgun (WGS) entry which is preliminary data.</text>
</comment>
<dbReference type="RefSeq" id="WP_075130359.1">
    <property type="nucleotide sequence ID" value="NZ_MSIE01000124.1"/>
</dbReference>
<dbReference type="STRING" id="1912961.BU204_36495"/>
<dbReference type="EMBL" id="MSIE01000124">
    <property type="protein sequence ID" value="OLF06264.1"/>
    <property type="molecule type" value="Genomic_DNA"/>
</dbReference>
<dbReference type="GO" id="GO:0003824">
    <property type="term" value="F:catalytic activity"/>
    <property type="evidence" value="ECO:0007669"/>
    <property type="project" value="InterPro"/>
</dbReference>
<dbReference type="Gene3D" id="3.60.10.10">
    <property type="entry name" value="Endonuclease/exonuclease/phosphatase"/>
    <property type="match status" value="1"/>
</dbReference>
<dbReference type="Proteomes" id="UP000185596">
    <property type="component" value="Unassembled WGS sequence"/>
</dbReference>
<organism evidence="2 3">
    <name type="scientific">Actinophytocola xanthii</name>
    <dbReference type="NCBI Taxonomy" id="1912961"/>
    <lineage>
        <taxon>Bacteria</taxon>
        <taxon>Bacillati</taxon>
        <taxon>Actinomycetota</taxon>
        <taxon>Actinomycetes</taxon>
        <taxon>Pseudonocardiales</taxon>
        <taxon>Pseudonocardiaceae</taxon>
    </lineage>
</organism>
<dbReference type="OrthoDB" id="155529at2"/>
<reference evidence="2 3" key="1">
    <citation type="submission" date="2016-12" db="EMBL/GenBank/DDBJ databases">
        <title>The draft genome sequence of Actinophytocola sp. 11-183.</title>
        <authorList>
            <person name="Wang W."/>
            <person name="Yuan L."/>
        </authorList>
    </citation>
    <scope>NUCLEOTIDE SEQUENCE [LARGE SCALE GENOMIC DNA]</scope>
    <source>
        <strain evidence="2 3">11-183</strain>
    </source>
</reference>
<evidence type="ECO:0000259" key="1">
    <source>
        <dbReference type="Pfam" id="PF03372"/>
    </source>
</evidence>
<dbReference type="PANTHER" id="PTHR14859:SF1">
    <property type="entry name" value="PGAP2-INTERACTING PROTEIN"/>
    <property type="match status" value="1"/>
</dbReference>
<dbReference type="InterPro" id="IPR005135">
    <property type="entry name" value="Endo/exonuclease/phosphatase"/>
</dbReference>
<gene>
    <name evidence="2" type="ORF">BU204_36495</name>
</gene>
<evidence type="ECO:0000313" key="3">
    <source>
        <dbReference type="Proteomes" id="UP000185596"/>
    </source>
</evidence>
<name>A0A1Q8BVY1_9PSEU</name>
<dbReference type="InterPro" id="IPR051916">
    <property type="entry name" value="GPI-anchor_lipid_remodeler"/>
</dbReference>
<dbReference type="SUPFAM" id="SSF56219">
    <property type="entry name" value="DNase I-like"/>
    <property type="match status" value="1"/>
</dbReference>
<dbReference type="InterPro" id="IPR036691">
    <property type="entry name" value="Endo/exonu/phosph_ase_sf"/>
</dbReference>
<sequence length="248" mass="27410">MTSRNTDKDEELRVLHWNVHSWRDEADQSNANAVIELVRKTVPHVVSLVEVDEMWSRPSVLDEVAAQTGYASIFAPTFEFGQDQPTGGFGNAILSRLPALAVRQRQLTWPTTLYDGTEPSEPRSALFVKLQGPNGPVWIGNTHLPRVGEAKRSNALQRLSELLMEQSGPWLLVGDFNTAADSWIGKQPLWQVCPAPAVPTYPTAKPVEAIDYCVVPSGSVVQGEVLKRTGSDHLPILVRCRLLGSRPR</sequence>
<dbReference type="Pfam" id="PF03372">
    <property type="entry name" value="Exo_endo_phos"/>
    <property type="match status" value="1"/>
</dbReference>
<dbReference type="AlphaFoldDB" id="A0A1Q8BVY1"/>
<evidence type="ECO:0000313" key="2">
    <source>
        <dbReference type="EMBL" id="OLF06264.1"/>
    </source>
</evidence>
<protein>
    <recommendedName>
        <fullName evidence="1">Endonuclease/exonuclease/phosphatase domain-containing protein</fullName>
    </recommendedName>
</protein>
<dbReference type="PANTHER" id="PTHR14859">
    <property type="entry name" value="CALCOFLUOR WHITE HYPERSENSITIVE PROTEIN PRECURSOR"/>
    <property type="match status" value="1"/>
</dbReference>